<geneLocation type="plasmid" evidence="5">
    <name>prccge525c</name>
</geneLocation>
<gene>
    <name evidence="4" type="ORF">CCGE525_33950</name>
</gene>
<dbReference type="GO" id="GO:0043565">
    <property type="term" value="F:sequence-specific DNA binding"/>
    <property type="evidence" value="ECO:0007669"/>
    <property type="project" value="InterPro"/>
</dbReference>
<dbReference type="InterPro" id="IPR018060">
    <property type="entry name" value="HTH_AraC"/>
</dbReference>
<dbReference type="Proteomes" id="UP000282195">
    <property type="component" value="Plasmid pRCCGE525c"/>
</dbReference>
<evidence type="ECO:0000256" key="2">
    <source>
        <dbReference type="ARBA" id="ARBA00023163"/>
    </source>
</evidence>
<dbReference type="SMART" id="SM00342">
    <property type="entry name" value="HTH_ARAC"/>
    <property type="match status" value="1"/>
</dbReference>
<dbReference type="SUPFAM" id="SSF46689">
    <property type="entry name" value="Homeodomain-like"/>
    <property type="match status" value="1"/>
</dbReference>
<dbReference type="PANTHER" id="PTHR47893:SF1">
    <property type="entry name" value="REGULATORY PROTEIN PCHR"/>
    <property type="match status" value="1"/>
</dbReference>
<protein>
    <submittedName>
        <fullName evidence="4">AraC family transcriptional regulator</fullName>
    </submittedName>
</protein>
<dbReference type="KEGG" id="rjg:CCGE525_33950"/>
<evidence type="ECO:0000313" key="5">
    <source>
        <dbReference type="Proteomes" id="UP000282195"/>
    </source>
</evidence>
<feature type="domain" description="HTH araC/xylS-type" evidence="3">
    <location>
        <begin position="229"/>
        <end position="327"/>
    </location>
</feature>
<dbReference type="PROSITE" id="PS01124">
    <property type="entry name" value="HTH_ARAC_FAMILY_2"/>
    <property type="match status" value="1"/>
</dbReference>
<dbReference type="AlphaFoldDB" id="A0A387FWY7"/>
<name>A0A387FWY7_9HYPH</name>
<accession>A0A387FWY7</accession>
<sequence length="330" mass="37304">MHRSLEHKSLELDLRGIQSELRHSEFVRISDALGPTEGIFRTREHGYYRRIDDFIFLYVQNFEVLQSHSVAMARGGLICIQITIKGTYHRLVGDHVERVNPTQIQITNCPRSVSETTVGAKFRGIMIACDRQHFLDHFGLKPDNIPALYKPIFLTDTGMVDALRLPPTPSIITTTDQIISCKYEDPLKTIYLKAKTLEIICDVVAQLNALSLQTGTRLRSAQSKAQAIKTAAAIYRREICNQPTIKQMALRVGLNHNELTIGFRELFGATPHAYAQMVRMEQAKDLLSAGQLSISEIARRVGYEGYSSFSRAYHMHYGHAPSLMEGRDDK</sequence>
<keyword evidence="5" id="KW-1185">Reference proteome</keyword>
<keyword evidence="2" id="KW-0804">Transcription</keyword>
<organism evidence="4 5">
    <name type="scientific">Rhizobium jaguaris</name>
    <dbReference type="NCBI Taxonomy" id="1312183"/>
    <lineage>
        <taxon>Bacteria</taxon>
        <taxon>Pseudomonadati</taxon>
        <taxon>Pseudomonadota</taxon>
        <taxon>Alphaproteobacteria</taxon>
        <taxon>Hyphomicrobiales</taxon>
        <taxon>Rhizobiaceae</taxon>
        <taxon>Rhizobium/Agrobacterium group</taxon>
        <taxon>Rhizobium</taxon>
    </lineage>
</organism>
<dbReference type="Pfam" id="PF12833">
    <property type="entry name" value="HTH_18"/>
    <property type="match status" value="1"/>
</dbReference>
<reference evidence="4 5" key="1">
    <citation type="submission" date="2018-10" db="EMBL/GenBank/DDBJ databases">
        <title>Rhizobium etli, R. leguminosarum and a new Rhizobium genospecies from Phaseolus dumosus.</title>
        <authorList>
            <person name="Ramirez-Puebla S.T."/>
            <person name="Rogel-Hernandez M.A."/>
            <person name="Guerrero G."/>
            <person name="Ormeno-Orrillo E."/>
            <person name="Martinez-Romero J.C."/>
            <person name="Negrete-Yankelevich S."/>
            <person name="Martinez-Romero E."/>
        </authorList>
    </citation>
    <scope>NUCLEOTIDE SEQUENCE [LARGE SCALE GENOMIC DNA]</scope>
    <source>
        <strain evidence="4 5">CCGE525</strain>
        <plasmid evidence="5">prccge525c</plasmid>
    </source>
</reference>
<proteinExistence type="predicted"/>
<dbReference type="InterPro" id="IPR009057">
    <property type="entry name" value="Homeodomain-like_sf"/>
</dbReference>
<dbReference type="Gene3D" id="1.10.10.60">
    <property type="entry name" value="Homeodomain-like"/>
    <property type="match status" value="2"/>
</dbReference>
<keyword evidence="1" id="KW-0805">Transcription regulation</keyword>
<dbReference type="PANTHER" id="PTHR47893">
    <property type="entry name" value="REGULATORY PROTEIN PCHR"/>
    <property type="match status" value="1"/>
</dbReference>
<evidence type="ECO:0000313" key="4">
    <source>
        <dbReference type="EMBL" id="AYG63630.1"/>
    </source>
</evidence>
<evidence type="ECO:0000256" key="1">
    <source>
        <dbReference type="ARBA" id="ARBA00023015"/>
    </source>
</evidence>
<keyword evidence="4" id="KW-0614">Plasmid</keyword>
<dbReference type="GO" id="GO:0003700">
    <property type="term" value="F:DNA-binding transcription factor activity"/>
    <property type="evidence" value="ECO:0007669"/>
    <property type="project" value="InterPro"/>
</dbReference>
<evidence type="ECO:0000259" key="3">
    <source>
        <dbReference type="PROSITE" id="PS01124"/>
    </source>
</evidence>
<dbReference type="EMBL" id="CP032695">
    <property type="protein sequence ID" value="AYG63630.1"/>
    <property type="molecule type" value="Genomic_DNA"/>
</dbReference>
<dbReference type="OrthoDB" id="9802263at2"/>
<dbReference type="InterPro" id="IPR053142">
    <property type="entry name" value="PchR_regulatory_protein"/>
</dbReference>